<evidence type="ECO:0000256" key="1">
    <source>
        <dbReference type="SAM" id="SignalP"/>
    </source>
</evidence>
<name>A0ABS9NMH0_9NEIS</name>
<organism evidence="2 3">
    <name type="scientific">Kingella pumchi</name>
    <dbReference type="NCBI Taxonomy" id="2779506"/>
    <lineage>
        <taxon>Bacteria</taxon>
        <taxon>Pseudomonadati</taxon>
        <taxon>Pseudomonadota</taxon>
        <taxon>Betaproteobacteria</taxon>
        <taxon>Neisseriales</taxon>
        <taxon>Neisseriaceae</taxon>
        <taxon>Kingella</taxon>
    </lineage>
</organism>
<proteinExistence type="predicted"/>
<reference evidence="2 3" key="1">
    <citation type="submission" date="2022-02" db="EMBL/GenBank/DDBJ databases">
        <title>Genome sequence data of Kingella unionensis sp. nov. strain CICC 24913 (CCUG 75125).</title>
        <authorList>
            <person name="Xiao M."/>
        </authorList>
    </citation>
    <scope>NUCLEOTIDE SEQUENCE [LARGE SCALE GENOMIC DNA]</scope>
    <source>
        <strain evidence="2 3">CICC 24913</strain>
    </source>
</reference>
<dbReference type="EMBL" id="JAKOOW010000022">
    <property type="protein sequence ID" value="MCG6503885.1"/>
    <property type="molecule type" value="Genomic_DNA"/>
</dbReference>
<keyword evidence="1" id="KW-0732">Signal</keyword>
<feature type="chain" id="PRO_5046427373" evidence="1">
    <location>
        <begin position="21"/>
        <end position="192"/>
    </location>
</feature>
<sequence>MKYRLSILVVALLAAHTAAGDTGISADEIKAVLQCRYTSLQAQLWRMDLPAEGQHSGIVRRAGTYGGRLARYTLDQPVSLVEPTGGDVLQIREFTVSGKGVLAAVDIARYPALAQRLKQADEAFARSIAGQKTHASIPLGRDIAASEPDLSGNSETPYQDITVSRYYGFWPVSDAAGKKIAGKEFIGCRYPQ</sequence>
<evidence type="ECO:0000313" key="3">
    <source>
        <dbReference type="Proteomes" id="UP001298424"/>
    </source>
</evidence>
<feature type="signal peptide" evidence="1">
    <location>
        <begin position="1"/>
        <end position="20"/>
    </location>
</feature>
<evidence type="ECO:0000313" key="2">
    <source>
        <dbReference type="EMBL" id="MCG6503885.1"/>
    </source>
</evidence>
<dbReference type="Proteomes" id="UP001298424">
    <property type="component" value="Unassembled WGS sequence"/>
</dbReference>
<accession>A0ABS9NMH0</accession>
<protein>
    <submittedName>
        <fullName evidence="2">Uncharacterized protein</fullName>
    </submittedName>
</protein>
<dbReference type="RefSeq" id="WP_238746527.1">
    <property type="nucleotide sequence ID" value="NZ_JAKOOW010000022.1"/>
</dbReference>
<keyword evidence="3" id="KW-1185">Reference proteome</keyword>
<gene>
    <name evidence="2" type="ORF">MB824_05175</name>
</gene>
<comment type="caution">
    <text evidence="2">The sequence shown here is derived from an EMBL/GenBank/DDBJ whole genome shotgun (WGS) entry which is preliminary data.</text>
</comment>